<feature type="domain" description="Glycosyltransferase subfamily 4-like N-terminal" evidence="4">
    <location>
        <begin position="25"/>
        <end position="182"/>
    </location>
</feature>
<evidence type="ECO:0000256" key="2">
    <source>
        <dbReference type="ARBA" id="ARBA00022679"/>
    </source>
</evidence>
<dbReference type="InterPro" id="IPR001296">
    <property type="entry name" value="Glyco_trans_1"/>
</dbReference>
<evidence type="ECO:0000259" key="4">
    <source>
        <dbReference type="Pfam" id="PF13439"/>
    </source>
</evidence>
<feature type="domain" description="Glycosyl transferase family 1" evidence="3">
    <location>
        <begin position="193"/>
        <end position="327"/>
    </location>
</feature>
<evidence type="ECO:0000313" key="5">
    <source>
        <dbReference type="EMBL" id="MCP2160948.1"/>
    </source>
</evidence>
<dbReference type="Pfam" id="PF13439">
    <property type="entry name" value="Glyco_transf_4"/>
    <property type="match status" value="1"/>
</dbReference>
<dbReference type="PANTHER" id="PTHR12526:SF595">
    <property type="entry name" value="BLL5217 PROTEIN"/>
    <property type="match status" value="1"/>
</dbReference>
<keyword evidence="1" id="KW-0328">Glycosyltransferase</keyword>
<sequence>MSRPDALRVAVLASSSFPIEQPFAGGLEAHVYNLSRALRERGHQVSLFAAPGSSLDKDITTLPVHTLDLSPASLVDPVMTPTAVKEHHAYLGVMLDFAGHLADDFDVIHNHSLHYLPPAMSATLPMPMITTLHTPPVPWLESAVALAPRDVNTYAAVSHFNAAEWATVVPDATVIRNGIPLEDWPVGPGGPAAVWSGRITPEKGTHLAIDAARLAGVDLRVAGPVYDPQYFADEVAPRLGDGVDYVGHLGRADLAALVGSSSVALVTPVWAEPYGLVVAEALACGTPVAAFSRGGVPEIVDADCGVLAPADDVASLAAAIPRAARLSRTAARRRAERHCSSEQMVDAYVELYREVVARGRIGEDARSIA</sequence>
<evidence type="ECO:0000256" key="1">
    <source>
        <dbReference type="ARBA" id="ARBA00022676"/>
    </source>
</evidence>
<dbReference type="RefSeq" id="WP_253654501.1">
    <property type="nucleotide sequence ID" value="NZ_BAAAOE010000003.1"/>
</dbReference>
<keyword evidence="2" id="KW-0808">Transferase</keyword>
<dbReference type="Gene3D" id="3.40.50.2000">
    <property type="entry name" value="Glycogen Phosphorylase B"/>
    <property type="match status" value="2"/>
</dbReference>
<dbReference type="InterPro" id="IPR028098">
    <property type="entry name" value="Glyco_trans_4-like_N"/>
</dbReference>
<organism evidence="5 6">
    <name type="scientific">Williamsia serinedens</name>
    <dbReference type="NCBI Taxonomy" id="391736"/>
    <lineage>
        <taxon>Bacteria</taxon>
        <taxon>Bacillati</taxon>
        <taxon>Actinomycetota</taxon>
        <taxon>Actinomycetes</taxon>
        <taxon>Mycobacteriales</taxon>
        <taxon>Nocardiaceae</taxon>
        <taxon>Williamsia</taxon>
    </lineage>
</organism>
<protein>
    <submittedName>
        <fullName evidence="5">Glycosyltransferase involved in cell wall bisynthesis</fullName>
    </submittedName>
</protein>
<comment type="caution">
    <text evidence="5">The sequence shown here is derived from an EMBL/GenBank/DDBJ whole genome shotgun (WGS) entry which is preliminary data.</text>
</comment>
<reference evidence="5 6" key="1">
    <citation type="submission" date="2022-06" db="EMBL/GenBank/DDBJ databases">
        <title>Genomic Encyclopedia of Archaeal and Bacterial Type Strains, Phase II (KMG-II): from individual species to whole genera.</title>
        <authorList>
            <person name="Goeker M."/>
        </authorList>
    </citation>
    <scope>NUCLEOTIDE SEQUENCE [LARGE SCALE GENOMIC DNA]</scope>
    <source>
        <strain evidence="5 6">DSM 45037</strain>
    </source>
</reference>
<dbReference type="Pfam" id="PF00534">
    <property type="entry name" value="Glycos_transf_1"/>
    <property type="match status" value="1"/>
</dbReference>
<dbReference type="SUPFAM" id="SSF53756">
    <property type="entry name" value="UDP-Glycosyltransferase/glycogen phosphorylase"/>
    <property type="match status" value="1"/>
</dbReference>
<name>A0ABT1H135_9NOCA</name>
<proteinExistence type="predicted"/>
<dbReference type="Proteomes" id="UP001205740">
    <property type="component" value="Unassembled WGS sequence"/>
</dbReference>
<gene>
    <name evidence="5" type="ORF">LX12_002135</name>
</gene>
<evidence type="ECO:0000313" key="6">
    <source>
        <dbReference type="Proteomes" id="UP001205740"/>
    </source>
</evidence>
<accession>A0ABT1H135</accession>
<evidence type="ECO:0000259" key="3">
    <source>
        <dbReference type="Pfam" id="PF00534"/>
    </source>
</evidence>
<keyword evidence="6" id="KW-1185">Reference proteome</keyword>
<dbReference type="PANTHER" id="PTHR12526">
    <property type="entry name" value="GLYCOSYLTRANSFERASE"/>
    <property type="match status" value="1"/>
</dbReference>
<dbReference type="EMBL" id="JAMTCG010000003">
    <property type="protein sequence ID" value="MCP2160948.1"/>
    <property type="molecule type" value="Genomic_DNA"/>
</dbReference>